<organism evidence="2 3">
    <name type="scientific">Mycena maculata</name>
    <dbReference type="NCBI Taxonomy" id="230809"/>
    <lineage>
        <taxon>Eukaryota</taxon>
        <taxon>Fungi</taxon>
        <taxon>Dikarya</taxon>
        <taxon>Basidiomycota</taxon>
        <taxon>Agaricomycotina</taxon>
        <taxon>Agaricomycetes</taxon>
        <taxon>Agaricomycetidae</taxon>
        <taxon>Agaricales</taxon>
        <taxon>Marasmiineae</taxon>
        <taxon>Mycenaceae</taxon>
        <taxon>Mycena</taxon>
    </lineage>
</organism>
<keyword evidence="3" id="KW-1185">Reference proteome</keyword>
<feature type="compositionally biased region" description="Basic and acidic residues" evidence="1">
    <location>
        <begin position="73"/>
        <end position="86"/>
    </location>
</feature>
<dbReference type="Proteomes" id="UP001215280">
    <property type="component" value="Unassembled WGS sequence"/>
</dbReference>
<feature type="region of interest" description="Disordered" evidence="1">
    <location>
        <begin position="34"/>
        <end position="118"/>
    </location>
</feature>
<name>A0AAD7IHW0_9AGAR</name>
<evidence type="ECO:0000256" key="1">
    <source>
        <dbReference type="SAM" id="MobiDB-lite"/>
    </source>
</evidence>
<sequence>MRVSCGREAPRNVLYIGAKTGTSTHSAACRSLWKRNRNPDPHPPPPEARYTTTASARPRFRACQIHDPLQEWTRGDDGERNDDVSSARRVTGKCGSPPSHRATATSGPSREPASSVEEWDAPAALAPCLAARTSIRLSFILCRTDPPLIHKQCMEAGSSSLHAPSSSPRARLPRSSAPRMRDGLDTPPPPPRAPPPPARRAVSPEDVERPPCVGDHTGIGEGTVARRKSTQAHPGRVRAVGRDDDRVQCVRAARKASTERAGWIVLGSKHLWKEDTDVLPVPSVGSLADLGFVYIHSVSTSVKASAVMEQCIVERLSSEGGWCALQPWGRRIS</sequence>
<comment type="caution">
    <text evidence="2">The sequence shown here is derived from an EMBL/GenBank/DDBJ whole genome shotgun (WGS) entry which is preliminary data.</text>
</comment>
<evidence type="ECO:0000313" key="2">
    <source>
        <dbReference type="EMBL" id="KAJ7743455.1"/>
    </source>
</evidence>
<gene>
    <name evidence="2" type="ORF">DFH07DRAFT_777371</name>
</gene>
<proteinExistence type="predicted"/>
<reference evidence="2" key="1">
    <citation type="submission" date="2023-03" db="EMBL/GenBank/DDBJ databases">
        <title>Massive genome expansion in bonnet fungi (Mycena s.s.) driven by repeated elements and novel gene families across ecological guilds.</title>
        <authorList>
            <consortium name="Lawrence Berkeley National Laboratory"/>
            <person name="Harder C.B."/>
            <person name="Miyauchi S."/>
            <person name="Viragh M."/>
            <person name="Kuo A."/>
            <person name="Thoen E."/>
            <person name="Andreopoulos B."/>
            <person name="Lu D."/>
            <person name="Skrede I."/>
            <person name="Drula E."/>
            <person name="Henrissat B."/>
            <person name="Morin E."/>
            <person name="Kohler A."/>
            <person name="Barry K."/>
            <person name="LaButti K."/>
            <person name="Morin E."/>
            <person name="Salamov A."/>
            <person name="Lipzen A."/>
            <person name="Mereny Z."/>
            <person name="Hegedus B."/>
            <person name="Baldrian P."/>
            <person name="Stursova M."/>
            <person name="Weitz H."/>
            <person name="Taylor A."/>
            <person name="Grigoriev I.V."/>
            <person name="Nagy L.G."/>
            <person name="Martin F."/>
            <person name="Kauserud H."/>
        </authorList>
    </citation>
    <scope>NUCLEOTIDE SEQUENCE</scope>
    <source>
        <strain evidence="2">CBHHK188m</strain>
    </source>
</reference>
<feature type="compositionally biased region" description="Low complexity" evidence="1">
    <location>
        <begin position="158"/>
        <end position="178"/>
    </location>
</feature>
<dbReference type="EMBL" id="JARJLG010000112">
    <property type="protein sequence ID" value="KAJ7743455.1"/>
    <property type="molecule type" value="Genomic_DNA"/>
</dbReference>
<evidence type="ECO:0000313" key="3">
    <source>
        <dbReference type="Proteomes" id="UP001215280"/>
    </source>
</evidence>
<dbReference type="AlphaFoldDB" id="A0AAD7IHW0"/>
<protein>
    <submittedName>
        <fullName evidence="2">Uncharacterized protein</fullName>
    </submittedName>
</protein>
<feature type="compositionally biased region" description="Pro residues" evidence="1">
    <location>
        <begin position="186"/>
        <end position="198"/>
    </location>
</feature>
<feature type="region of interest" description="Disordered" evidence="1">
    <location>
        <begin position="158"/>
        <end position="236"/>
    </location>
</feature>
<accession>A0AAD7IHW0</accession>